<evidence type="ECO:0000256" key="7">
    <source>
        <dbReference type="SAM" id="MobiDB-lite"/>
    </source>
</evidence>
<evidence type="ECO:0000313" key="10">
    <source>
        <dbReference type="Proteomes" id="UP000298327"/>
    </source>
</evidence>
<feature type="compositionally biased region" description="Polar residues" evidence="7">
    <location>
        <begin position="56"/>
        <end position="66"/>
    </location>
</feature>
<feature type="compositionally biased region" description="Low complexity" evidence="7">
    <location>
        <begin position="665"/>
        <end position="684"/>
    </location>
</feature>
<feature type="compositionally biased region" description="Low complexity" evidence="7">
    <location>
        <begin position="132"/>
        <end position="143"/>
    </location>
</feature>
<dbReference type="Pfam" id="PF00628">
    <property type="entry name" value="PHD"/>
    <property type="match status" value="1"/>
</dbReference>
<dbReference type="InterPro" id="IPR019786">
    <property type="entry name" value="Zinc_finger_PHD-type_CS"/>
</dbReference>
<evidence type="ECO:0000256" key="3">
    <source>
        <dbReference type="ARBA" id="ARBA00022771"/>
    </source>
</evidence>
<feature type="compositionally biased region" description="Low complexity" evidence="7">
    <location>
        <begin position="103"/>
        <end position="115"/>
    </location>
</feature>
<feature type="region of interest" description="Disordered" evidence="7">
    <location>
        <begin position="1"/>
        <end position="203"/>
    </location>
</feature>
<dbReference type="PANTHER" id="PTHR46174">
    <property type="entry name" value="CXXC-TYPE ZINC FINGER PROTEIN 1"/>
    <property type="match status" value="1"/>
</dbReference>
<sequence length="1072" mass="116796">MAARRLAISSLLCDDDPQPKPAEPVVPDVPDPVILAPHLLRPARDPHMHHDFPPLSLQSTSWPQGASSSHSPERRHSPLPTRLPDPVQSPYRPFRSPSPPALSPSAHHTSPTHSTLVFSPYSMSNPSPPLPRSRAQSSSSFPSTLLNPVSPSLQSPLGGLEALVQAATEERRRLSGGAVSPRRTQPFQTSPNHSPDVTHRPFDLVPAHQLSPSRSYLSPIVPHAASHVPDTRISASMSPVHSRTDAEERPLKRKRSSTSRSVVERDDVTSSHLSVQTGNMSDRPSTLPSSLQALMSPEPVQRGVVDDQAGWGARRSSGTWPESEMRRSTSVASQRHSPDISMVEASRLSPVLHRVQITDGLNTSSDARPPIPVESAKPPNTWSPERRVVAVPPSPQTQDPPPSPPKVALEDAAYVREPVPLTGPASAPAAVLQRPVLSTAIERELEEVAGIGPDGVVDMDVDSAIAEELDTFPSSKPATTHRRPNISIIAQDVEEELLSLVGDRPSPRPQPSRQAHKSSSTKAKSSGNASASTSNSVRHSAPQADPSPLLSFPPATAHPSLPSRSVSAVPVKPERESMPPPQFTPAARVADAEGDGKGVSKAEEQPPGPSKKKSGSKAKQTQPKQPAQSKARAKPSGTSKSKSKAPKDGLATSTARGKKASPHPTGGSTTAKKSASAARSRSTSVMPVVGSAGPDGEPEKEKEKEALQKEEDEEEDAEDKLYCICKTSYDDEKVMIACDRCDEWYHTACVKMPDLEVDLVDQFICPPCVEKHPELSLHTTWKRRCLYGLEHKNPQSAESCHKPARGAFSKYCSDECGVMYMRLRIELWADKGGDKEQLWESVKGAQKREGTVVSAKLAKEALTDAPPDNYTIPGLVKPEKTKKDRELEGLHEKLDEVVKRRDAEKEEMDLVLWREKVTELAIHRSDGIEECGWDQRLCFGDEEVAEFGTGVLESYENGQGEDDAMQVDAEGEWWCQGKKKCDRHAGWQKLRLAEVQFEKEMKEQALLKLTTRERKIRTRIEDILDPHGRVSATCNSVHTTPQKATTLPSTNGQPKPKAPVHADSSKKGKKKK</sequence>
<dbReference type="InterPro" id="IPR037869">
    <property type="entry name" value="Spp1/CFP1"/>
</dbReference>
<comment type="subcellular location">
    <subcellularLocation>
        <location evidence="1">Nucleus</location>
    </subcellularLocation>
</comment>
<evidence type="ECO:0000256" key="4">
    <source>
        <dbReference type="ARBA" id="ARBA00022833"/>
    </source>
</evidence>
<dbReference type="SMART" id="SM00249">
    <property type="entry name" value="PHD"/>
    <property type="match status" value="1"/>
</dbReference>
<feature type="region of interest" description="Disordered" evidence="7">
    <location>
        <begin position="228"/>
        <end position="288"/>
    </location>
</feature>
<feature type="compositionally biased region" description="Basic and acidic residues" evidence="7">
    <location>
        <begin position="590"/>
        <end position="604"/>
    </location>
</feature>
<evidence type="ECO:0000259" key="8">
    <source>
        <dbReference type="PROSITE" id="PS50016"/>
    </source>
</evidence>
<dbReference type="Gene3D" id="3.30.40.10">
    <property type="entry name" value="Zinc/RING finger domain, C3HC4 (zinc finger)"/>
    <property type="match status" value="1"/>
</dbReference>
<comment type="caution">
    <text evidence="9">The sequence shown here is derived from an EMBL/GenBank/DDBJ whole genome shotgun (WGS) entry which is preliminary data.</text>
</comment>
<feature type="compositionally biased region" description="Basic and acidic residues" evidence="7">
    <location>
        <begin position="42"/>
        <end position="52"/>
    </location>
</feature>
<protein>
    <recommendedName>
        <fullName evidence="8">PHD-type domain-containing protein</fullName>
    </recommendedName>
</protein>
<evidence type="ECO:0000313" key="9">
    <source>
        <dbReference type="EMBL" id="TFY71924.1"/>
    </source>
</evidence>
<dbReference type="GO" id="GO:0008270">
    <property type="term" value="F:zinc ion binding"/>
    <property type="evidence" value="ECO:0007669"/>
    <property type="project" value="UniProtKB-KW"/>
</dbReference>
<evidence type="ECO:0000256" key="2">
    <source>
        <dbReference type="ARBA" id="ARBA00022723"/>
    </source>
</evidence>
<keyword evidence="10" id="KW-1185">Reference proteome</keyword>
<dbReference type="SUPFAM" id="SSF57903">
    <property type="entry name" value="FYVE/PHD zinc finger"/>
    <property type="match status" value="1"/>
</dbReference>
<dbReference type="PROSITE" id="PS01359">
    <property type="entry name" value="ZF_PHD_1"/>
    <property type="match status" value="1"/>
</dbReference>
<keyword evidence="4" id="KW-0862">Zinc</keyword>
<dbReference type="PROSITE" id="PS50016">
    <property type="entry name" value="ZF_PHD_2"/>
    <property type="match status" value="1"/>
</dbReference>
<gene>
    <name evidence="9" type="ORF">EVG20_g1070</name>
</gene>
<feature type="compositionally biased region" description="Low complexity" evidence="7">
    <location>
        <begin position="511"/>
        <end position="536"/>
    </location>
</feature>
<name>A0A4Y9ZBS3_9AGAM</name>
<dbReference type="InterPro" id="IPR001965">
    <property type="entry name" value="Znf_PHD"/>
</dbReference>
<dbReference type="GO" id="GO:0048188">
    <property type="term" value="C:Set1C/COMPASS complex"/>
    <property type="evidence" value="ECO:0007669"/>
    <property type="project" value="InterPro"/>
</dbReference>
<accession>A0A4Y9ZBS3</accession>
<dbReference type="InterPro" id="IPR019787">
    <property type="entry name" value="Znf_PHD-finger"/>
</dbReference>
<evidence type="ECO:0000256" key="6">
    <source>
        <dbReference type="PROSITE-ProRule" id="PRU00146"/>
    </source>
</evidence>
<feature type="region of interest" description="Disordered" evidence="7">
    <location>
        <begin position="360"/>
        <end position="407"/>
    </location>
</feature>
<dbReference type="EMBL" id="SEOQ01000031">
    <property type="protein sequence ID" value="TFY71924.1"/>
    <property type="molecule type" value="Genomic_DNA"/>
</dbReference>
<keyword evidence="2" id="KW-0479">Metal-binding</keyword>
<evidence type="ECO:0000256" key="5">
    <source>
        <dbReference type="ARBA" id="ARBA00023242"/>
    </source>
</evidence>
<feature type="compositionally biased region" description="Polar residues" evidence="7">
    <location>
        <begin position="270"/>
        <end position="288"/>
    </location>
</feature>
<feature type="compositionally biased region" description="Pro residues" evidence="7">
    <location>
        <begin position="19"/>
        <end position="30"/>
    </location>
</feature>
<keyword evidence="3 6" id="KW-0863">Zinc-finger</keyword>
<feature type="region of interest" description="Disordered" evidence="7">
    <location>
        <begin position="310"/>
        <end position="339"/>
    </location>
</feature>
<feature type="compositionally biased region" description="Basic and acidic residues" evidence="7">
    <location>
        <begin position="697"/>
        <end position="709"/>
    </location>
</feature>
<dbReference type="AlphaFoldDB" id="A0A4Y9ZBS3"/>
<proteinExistence type="predicted"/>
<dbReference type="OrthoDB" id="436852at2759"/>
<organism evidence="9 10">
    <name type="scientific">Dentipellis fragilis</name>
    <dbReference type="NCBI Taxonomy" id="205917"/>
    <lineage>
        <taxon>Eukaryota</taxon>
        <taxon>Fungi</taxon>
        <taxon>Dikarya</taxon>
        <taxon>Basidiomycota</taxon>
        <taxon>Agaricomycotina</taxon>
        <taxon>Agaricomycetes</taxon>
        <taxon>Russulales</taxon>
        <taxon>Hericiaceae</taxon>
        <taxon>Dentipellis</taxon>
    </lineage>
</organism>
<dbReference type="PANTHER" id="PTHR46174:SF1">
    <property type="entry name" value="CXXC-TYPE ZINC FINGER PROTEIN 1"/>
    <property type="match status" value="1"/>
</dbReference>
<dbReference type="CDD" id="cd16039">
    <property type="entry name" value="PHD_SPP1"/>
    <property type="match status" value="1"/>
</dbReference>
<feature type="compositionally biased region" description="Polar residues" evidence="7">
    <location>
        <begin position="144"/>
        <end position="155"/>
    </location>
</feature>
<feature type="region of interest" description="Disordered" evidence="7">
    <location>
        <begin position="1030"/>
        <end position="1072"/>
    </location>
</feature>
<reference evidence="9 10" key="1">
    <citation type="submission" date="2019-02" db="EMBL/GenBank/DDBJ databases">
        <title>Genome sequencing of the rare red list fungi Dentipellis fragilis.</title>
        <authorList>
            <person name="Buettner E."/>
            <person name="Kellner H."/>
        </authorList>
    </citation>
    <scope>NUCLEOTIDE SEQUENCE [LARGE SCALE GENOMIC DNA]</scope>
    <source>
        <strain evidence="9 10">DSM 105465</strain>
    </source>
</reference>
<dbReference type="STRING" id="205917.A0A4Y9ZBS3"/>
<feature type="domain" description="PHD-type" evidence="8">
    <location>
        <begin position="720"/>
        <end position="771"/>
    </location>
</feature>
<feature type="compositionally biased region" description="Polar residues" evidence="7">
    <location>
        <begin position="182"/>
        <end position="195"/>
    </location>
</feature>
<feature type="region of interest" description="Disordered" evidence="7">
    <location>
        <begin position="501"/>
        <end position="713"/>
    </location>
</feature>
<dbReference type="InterPro" id="IPR011011">
    <property type="entry name" value="Znf_FYVE_PHD"/>
</dbReference>
<feature type="compositionally biased region" description="Low complexity" evidence="7">
    <location>
        <begin position="617"/>
        <end position="630"/>
    </location>
</feature>
<dbReference type="InterPro" id="IPR013083">
    <property type="entry name" value="Znf_RING/FYVE/PHD"/>
</dbReference>
<keyword evidence="5" id="KW-0539">Nucleus</keyword>
<feature type="compositionally biased region" description="Polar residues" evidence="7">
    <location>
        <begin position="1032"/>
        <end position="1053"/>
    </location>
</feature>
<evidence type="ECO:0000256" key="1">
    <source>
        <dbReference type="ARBA" id="ARBA00004123"/>
    </source>
</evidence>
<dbReference type="Proteomes" id="UP000298327">
    <property type="component" value="Unassembled WGS sequence"/>
</dbReference>
<dbReference type="GO" id="GO:0045893">
    <property type="term" value="P:positive regulation of DNA-templated transcription"/>
    <property type="evidence" value="ECO:0007669"/>
    <property type="project" value="TreeGrafter"/>
</dbReference>
<feature type="compositionally biased region" description="Pro residues" evidence="7">
    <location>
        <begin position="392"/>
        <end position="405"/>
    </location>
</feature>